<comment type="subcellular location">
    <subcellularLocation>
        <location evidence="1">Cell membrane</location>
        <topology evidence="1">Multi-pass membrane protein</topology>
    </subcellularLocation>
</comment>
<keyword evidence="4 7" id="KW-0812">Transmembrane</keyword>
<dbReference type="Proteomes" id="UP000092741">
    <property type="component" value="Chromosome 2"/>
</dbReference>
<feature type="transmembrane region" description="Helical" evidence="7">
    <location>
        <begin position="77"/>
        <end position="97"/>
    </location>
</feature>
<accession>A0AAN1CXT8</accession>
<dbReference type="EMBL" id="CP016346">
    <property type="protein sequence ID" value="ANQ14944.1"/>
    <property type="molecule type" value="Genomic_DNA"/>
</dbReference>
<evidence type="ECO:0000256" key="6">
    <source>
        <dbReference type="ARBA" id="ARBA00023136"/>
    </source>
</evidence>
<evidence type="ECO:0000313" key="8">
    <source>
        <dbReference type="EMBL" id="ANQ14944.1"/>
    </source>
</evidence>
<name>A0AAN1CXT8_VIBNA</name>
<evidence type="ECO:0000256" key="2">
    <source>
        <dbReference type="ARBA" id="ARBA00006679"/>
    </source>
</evidence>
<dbReference type="GO" id="GO:0005886">
    <property type="term" value="C:plasma membrane"/>
    <property type="evidence" value="ECO:0007669"/>
    <property type="project" value="UniProtKB-SubCell"/>
</dbReference>
<feature type="transmembrane region" description="Helical" evidence="7">
    <location>
        <begin position="109"/>
        <end position="129"/>
    </location>
</feature>
<keyword evidence="5 7" id="KW-1133">Transmembrane helix</keyword>
<dbReference type="InterPro" id="IPR051907">
    <property type="entry name" value="DoxX-like_oxidoreductase"/>
</dbReference>
<dbReference type="GeneID" id="70914288"/>
<evidence type="ECO:0000256" key="4">
    <source>
        <dbReference type="ARBA" id="ARBA00022692"/>
    </source>
</evidence>
<feature type="transmembrane region" description="Helical" evidence="7">
    <location>
        <begin position="20"/>
        <end position="39"/>
    </location>
</feature>
<evidence type="ECO:0000256" key="7">
    <source>
        <dbReference type="SAM" id="Phobius"/>
    </source>
</evidence>
<dbReference type="Pfam" id="PF07681">
    <property type="entry name" value="DoxX"/>
    <property type="match status" value="1"/>
</dbReference>
<dbReference type="InterPro" id="IPR032808">
    <property type="entry name" value="DoxX"/>
</dbReference>
<dbReference type="RefSeq" id="WP_014235021.1">
    <property type="nucleotide sequence ID" value="NZ_ATFJ01000008.1"/>
</dbReference>
<evidence type="ECO:0000256" key="1">
    <source>
        <dbReference type="ARBA" id="ARBA00004651"/>
    </source>
</evidence>
<gene>
    <name evidence="8" type="ORF">BA890_19625</name>
</gene>
<protein>
    <submittedName>
        <fullName evidence="8">DoxX subfamily protein</fullName>
    </submittedName>
</protein>
<keyword evidence="3" id="KW-1003">Cell membrane</keyword>
<keyword evidence="9" id="KW-1185">Reference proteome</keyword>
<organism evidence="8 9">
    <name type="scientific">Vibrio natriegens NBRC 15636 = ATCC 14048 = DSM 759</name>
    <dbReference type="NCBI Taxonomy" id="1219067"/>
    <lineage>
        <taxon>Bacteria</taxon>
        <taxon>Pseudomonadati</taxon>
        <taxon>Pseudomonadota</taxon>
        <taxon>Gammaproteobacteria</taxon>
        <taxon>Vibrionales</taxon>
        <taxon>Vibrionaceae</taxon>
        <taxon>Vibrio</taxon>
    </lineage>
</organism>
<sequence length="141" mass="15220">MGELLNFIDRILAKPDLGKLVLRVSFAFLFLLHGIHKVIGGTEFIQGLLVDHGLPAFVAYGVYLGEVVAPILMIIGLYTRLASVVVAGTCLMVIYLLNMGDLFALNKFGAWAVEGIGVYLFASIAIMFLGSGKYALKPDAQ</sequence>
<dbReference type="PANTHER" id="PTHR33452:SF1">
    <property type="entry name" value="INNER MEMBRANE PROTEIN YPHA-RELATED"/>
    <property type="match status" value="1"/>
</dbReference>
<evidence type="ECO:0000256" key="3">
    <source>
        <dbReference type="ARBA" id="ARBA00022475"/>
    </source>
</evidence>
<dbReference type="PANTHER" id="PTHR33452">
    <property type="entry name" value="OXIDOREDUCTASE CATD-RELATED"/>
    <property type="match status" value="1"/>
</dbReference>
<evidence type="ECO:0000256" key="5">
    <source>
        <dbReference type="ARBA" id="ARBA00022989"/>
    </source>
</evidence>
<dbReference type="AlphaFoldDB" id="A0AAN1CXT8"/>
<dbReference type="KEGG" id="vna:PN96_15775"/>
<keyword evidence="6 7" id="KW-0472">Membrane</keyword>
<proteinExistence type="inferred from homology"/>
<evidence type="ECO:0000313" key="9">
    <source>
        <dbReference type="Proteomes" id="UP000092741"/>
    </source>
</evidence>
<reference evidence="8 9" key="1">
    <citation type="submission" date="2016-07" db="EMBL/GenBank/DDBJ databases">
        <title>Developing Vibrio natriegens as a novel, fast-growing host for biotechnology.</title>
        <authorList>
            <person name="Weinstock M.T."/>
            <person name="Hesek E.D."/>
            <person name="Wilson C.M."/>
            <person name="Gibson D.G."/>
        </authorList>
    </citation>
    <scope>NUCLEOTIDE SEQUENCE [LARGE SCALE GENOMIC DNA]</scope>
    <source>
        <strain evidence="8 9">ATCC 14048</strain>
    </source>
</reference>
<comment type="similarity">
    <text evidence="2">Belongs to the DoxX family.</text>
</comment>